<name>C3ZGX6_BRAFL</name>
<evidence type="ECO:0000256" key="3">
    <source>
        <dbReference type="SAM" id="MobiDB-lite"/>
    </source>
</evidence>
<proteinExistence type="predicted"/>
<organism>
    <name type="scientific">Branchiostoma floridae</name>
    <name type="common">Florida lancelet</name>
    <name type="synonym">Amphioxus</name>
    <dbReference type="NCBI Taxonomy" id="7739"/>
    <lineage>
        <taxon>Eukaryota</taxon>
        <taxon>Metazoa</taxon>
        <taxon>Chordata</taxon>
        <taxon>Cephalochordata</taxon>
        <taxon>Leptocardii</taxon>
        <taxon>Amphioxiformes</taxon>
        <taxon>Branchiostomatidae</taxon>
        <taxon>Branchiostoma</taxon>
    </lineage>
</organism>
<dbReference type="InParanoid" id="C3ZGX6"/>
<dbReference type="EMBL" id="GG666621">
    <property type="protein sequence ID" value="EEN48123.1"/>
    <property type="molecule type" value="Genomic_DNA"/>
</dbReference>
<evidence type="ECO:0000256" key="2">
    <source>
        <dbReference type="PROSITE-ProRule" id="PRU00504"/>
    </source>
</evidence>
<keyword evidence="1" id="KW-0677">Repeat</keyword>
<dbReference type="InterPro" id="IPR001258">
    <property type="entry name" value="NHL_repeat"/>
</dbReference>
<evidence type="ECO:0000313" key="4">
    <source>
        <dbReference type="EMBL" id="EEN48123.1"/>
    </source>
</evidence>
<feature type="repeat" description="NHL" evidence="2">
    <location>
        <begin position="275"/>
        <end position="318"/>
    </location>
</feature>
<evidence type="ECO:0000256" key="1">
    <source>
        <dbReference type="ARBA" id="ARBA00022737"/>
    </source>
</evidence>
<accession>C3ZGX6</accession>
<feature type="compositionally biased region" description="Basic and acidic residues" evidence="3">
    <location>
        <begin position="84"/>
        <end position="96"/>
    </location>
</feature>
<protein>
    <submittedName>
        <fullName evidence="4">Uncharacterized protein</fullName>
    </submittedName>
</protein>
<dbReference type="AlphaFoldDB" id="C3ZGX6"/>
<dbReference type="Gene3D" id="2.120.10.30">
    <property type="entry name" value="TolB, C-terminal domain"/>
    <property type="match status" value="1"/>
</dbReference>
<feature type="region of interest" description="Disordered" evidence="3">
    <location>
        <begin position="153"/>
        <end position="187"/>
    </location>
</feature>
<dbReference type="Pfam" id="PF01436">
    <property type="entry name" value="NHL"/>
    <property type="match status" value="1"/>
</dbReference>
<dbReference type="PANTHER" id="PTHR24104">
    <property type="entry name" value="E3 UBIQUITIN-PROTEIN LIGASE NHLRC1-RELATED"/>
    <property type="match status" value="1"/>
</dbReference>
<dbReference type="InterPro" id="IPR011042">
    <property type="entry name" value="6-blade_b-propeller_TolB-like"/>
</dbReference>
<gene>
    <name evidence="4" type="ORF">BRAFLDRAFT_84981</name>
</gene>
<reference evidence="4" key="1">
    <citation type="journal article" date="2008" name="Nature">
        <title>The amphioxus genome and the evolution of the chordate karyotype.</title>
        <authorList>
            <consortium name="US DOE Joint Genome Institute (JGI-PGF)"/>
            <person name="Putnam N.H."/>
            <person name="Butts T."/>
            <person name="Ferrier D.E.K."/>
            <person name="Furlong R.F."/>
            <person name="Hellsten U."/>
            <person name="Kawashima T."/>
            <person name="Robinson-Rechavi M."/>
            <person name="Shoguchi E."/>
            <person name="Terry A."/>
            <person name="Yu J.-K."/>
            <person name="Benito-Gutierrez E.L."/>
            <person name="Dubchak I."/>
            <person name="Garcia-Fernandez J."/>
            <person name="Gibson-Brown J.J."/>
            <person name="Grigoriev I.V."/>
            <person name="Horton A.C."/>
            <person name="de Jong P.J."/>
            <person name="Jurka J."/>
            <person name="Kapitonov V.V."/>
            <person name="Kohara Y."/>
            <person name="Kuroki Y."/>
            <person name="Lindquist E."/>
            <person name="Lucas S."/>
            <person name="Osoegawa K."/>
            <person name="Pennacchio L.A."/>
            <person name="Salamov A.A."/>
            <person name="Satou Y."/>
            <person name="Sauka-Spengler T."/>
            <person name="Schmutz J."/>
            <person name="Shin-I T."/>
            <person name="Toyoda A."/>
            <person name="Bronner-Fraser M."/>
            <person name="Fujiyama A."/>
            <person name="Holland L.Z."/>
            <person name="Holland P.W.H."/>
            <person name="Satoh N."/>
            <person name="Rokhsar D.S."/>
        </authorList>
    </citation>
    <scope>NUCLEOTIDE SEQUENCE [LARGE SCALE GENOMIC DNA]</scope>
    <source>
        <strain evidence="4">S238N-H82</strain>
        <tissue evidence="4">Testes</tissue>
    </source>
</reference>
<feature type="region of interest" description="Disordered" evidence="3">
    <location>
        <begin position="80"/>
        <end position="100"/>
    </location>
</feature>
<sequence>MADVSDDNRRVCQGQRRPHVACHRLNQQQTFSGSSEHVYLEPEVIILPAQHSTYSGEQPHDQCGLQPYEEPEAVNLSVSRYASHTRDETSPTHPEDSLSSGHVYHVPEAVSFPLHDFSVTICSPEASTTETSFIVSPEEVYEEAQPVHLQGCGTASARNDDIPASSDSISENDGDKEGNILRDQRHHTTPRVHHACVARTTVAMVTLIIAGAVLLLSVSSWHQKQDDVTAFPVPPIKRRENDLRLDIFLESHNCSKELGSAKEDGNAYTATIAGKITFGQRGSGPGEFNWPSDLVVSPSNEIFVTDVYNKRVQVFSMSGVFLRMFPAVIPGTENQLMNPYYITMDSEGDLWVIGRHVIDVNRYFIMQYTACGCVKLGFTANEPGLKFFGIAVDRRSDNIIVTGFNTWSTIAVLRPDGAVLHVVHLEQNGHFDSVSVDDEGRIFAVHSDYVYVFNSSLGFLFRFKGIIAVDVPGRWALGGICATSSGYILITYPGSNVVKMLTRRGEFVRDVTTGVTMVGTAIATGPDGQVVLVDYDSVVILPHY</sequence>
<dbReference type="PANTHER" id="PTHR24104:SF50">
    <property type="entry name" value="SMP-30_GLUCONOLACTONASE_LRE-LIKE REGION DOMAIN-CONTAINING PROTEIN"/>
    <property type="match status" value="1"/>
</dbReference>
<dbReference type="SUPFAM" id="SSF101898">
    <property type="entry name" value="NHL repeat"/>
    <property type="match status" value="1"/>
</dbReference>
<dbReference type="PROSITE" id="PS51125">
    <property type="entry name" value="NHL"/>
    <property type="match status" value="1"/>
</dbReference>
<dbReference type="eggNOG" id="KOG2177">
    <property type="taxonomic scope" value="Eukaryota"/>
</dbReference>
<feature type="compositionally biased region" description="Basic and acidic residues" evidence="3">
    <location>
        <begin position="173"/>
        <end position="183"/>
    </location>
</feature>
<dbReference type="InterPro" id="IPR050952">
    <property type="entry name" value="TRIM-NHL_E3_ligases"/>
</dbReference>